<dbReference type="VEuPathDB" id="MicrosporidiaDB:H312_02020"/>
<dbReference type="OrthoDB" id="20018at2759"/>
<organism evidence="1 2">
    <name type="scientific">Anncaliia algerae PRA339</name>
    <dbReference type="NCBI Taxonomy" id="1288291"/>
    <lineage>
        <taxon>Eukaryota</taxon>
        <taxon>Fungi</taxon>
        <taxon>Fungi incertae sedis</taxon>
        <taxon>Microsporidia</taxon>
        <taxon>Tubulinosematoidea</taxon>
        <taxon>Tubulinosematidae</taxon>
        <taxon>Anncaliia</taxon>
    </lineage>
</organism>
<dbReference type="AlphaFoldDB" id="A0A059F0A8"/>
<keyword evidence="2" id="KW-1185">Reference proteome</keyword>
<name>A0A059F0A8_9MICR</name>
<accession>A0A059F0A8</accession>
<proteinExistence type="predicted"/>
<dbReference type="SUPFAM" id="SSF50249">
    <property type="entry name" value="Nucleic acid-binding proteins"/>
    <property type="match status" value="1"/>
</dbReference>
<protein>
    <submittedName>
        <fullName evidence="1">Uncharacterized protein</fullName>
    </submittedName>
</protein>
<sequence>MQEVLTGQYNIEIFDPDKQKYKNVRKVMLKSNSHRLELEYNCVLFEIKERNIVDIIVYKGVTVEELIPEEYNYACQGVCYRKTGNISYISFGGMILIIEGEVDLQDLDNVCLAAKLI</sequence>
<dbReference type="STRING" id="1288291.A0A059F0A8"/>
<dbReference type="InterPro" id="IPR012340">
    <property type="entry name" value="NA-bd_OB-fold"/>
</dbReference>
<evidence type="ECO:0000313" key="1">
    <source>
        <dbReference type="EMBL" id="KCZ80565.1"/>
    </source>
</evidence>
<evidence type="ECO:0000313" key="2">
    <source>
        <dbReference type="Proteomes" id="UP000030655"/>
    </source>
</evidence>
<dbReference type="EMBL" id="KK365173">
    <property type="protein sequence ID" value="KCZ80565.1"/>
    <property type="molecule type" value="Genomic_DNA"/>
</dbReference>
<reference evidence="1 2" key="2">
    <citation type="submission" date="2014-03" db="EMBL/GenBank/DDBJ databases">
        <title>The Genome Sequence of Anncaliia algerae insect isolate PRA339.</title>
        <authorList>
            <consortium name="The Broad Institute Genome Sequencing Platform"/>
            <consortium name="The Broad Institute Genome Sequencing Center for Infectious Disease"/>
            <person name="Cuomo C."/>
            <person name="Becnel J."/>
            <person name="Sanscrainte N."/>
            <person name="Walker B."/>
            <person name="Young S.K."/>
            <person name="Zeng Q."/>
            <person name="Gargeya S."/>
            <person name="Fitzgerald M."/>
            <person name="Haas B."/>
            <person name="Abouelleil A."/>
            <person name="Alvarado L."/>
            <person name="Arachchi H.M."/>
            <person name="Berlin A.M."/>
            <person name="Chapman S.B."/>
            <person name="Dewar J."/>
            <person name="Goldberg J."/>
            <person name="Griggs A."/>
            <person name="Gujja S."/>
            <person name="Hansen M."/>
            <person name="Howarth C."/>
            <person name="Imamovic A."/>
            <person name="Larimer J."/>
            <person name="McCowan C."/>
            <person name="Murphy C."/>
            <person name="Neiman D."/>
            <person name="Pearson M."/>
            <person name="Priest M."/>
            <person name="Roberts A."/>
            <person name="Saif S."/>
            <person name="Shea T."/>
            <person name="Sisk P."/>
            <person name="Sykes S."/>
            <person name="Wortman J."/>
            <person name="Nusbaum C."/>
            <person name="Birren B."/>
        </authorList>
    </citation>
    <scope>NUCLEOTIDE SEQUENCE [LARGE SCALE GENOMIC DNA]</scope>
    <source>
        <strain evidence="1 2">PRA339</strain>
    </source>
</reference>
<gene>
    <name evidence="1" type="ORF">H312_02020</name>
</gene>
<reference evidence="2" key="1">
    <citation type="submission" date="2013-02" db="EMBL/GenBank/DDBJ databases">
        <authorList>
            <consortium name="The Broad Institute Genome Sequencing Platform"/>
            <person name="Cuomo C."/>
            <person name="Becnel J."/>
            <person name="Sanscrainte N."/>
            <person name="Walker B."/>
            <person name="Young S.K."/>
            <person name="Zeng Q."/>
            <person name="Gargeya S."/>
            <person name="Fitzgerald M."/>
            <person name="Haas B."/>
            <person name="Abouelleil A."/>
            <person name="Alvarado L."/>
            <person name="Arachchi H.M."/>
            <person name="Berlin A.M."/>
            <person name="Chapman S.B."/>
            <person name="Dewar J."/>
            <person name="Goldberg J."/>
            <person name="Griggs A."/>
            <person name="Gujja S."/>
            <person name="Hansen M."/>
            <person name="Howarth C."/>
            <person name="Imamovic A."/>
            <person name="Larimer J."/>
            <person name="McCowan C."/>
            <person name="Murphy C."/>
            <person name="Neiman D."/>
            <person name="Pearson M."/>
            <person name="Priest M."/>
            <person name="Roberts A."/>
            <person name="Saif S."/>
            <person name="Shea T."/>
            <person name="Sisk P."/>
            <person name="Sykes S."/>
            <person name="Wortman J."/>
            <person name="Nusbaum C."/>
            <person name="Birren B."/>
        </authorList>
    </citation>
    <scope>NUCLEOTIDE SEQUENCE [LARGE SCALE GENOMIC DNA]</scope>
    <source>
        <strain evidence="2">PRA339</strain>
    </source>
</reference>
<dbReference type="Proteomes" id="UP000030655">
    <property type="component" value="Unassembled WGS sequence"/>
</dbReference>
<dbReference type="Gene3D" id="2.40.50.140">
    <property type="entry name" value="Nucleic acid-binding proteins"/>
    <property type="match status" value="1"/>
</dbReference>
<dbReference type="HOGENOM" id="CLU_133427_0_0_1"/>